<dbReference type="PANTHER" id="PTHR13225:SF3">
    <property type="entry name" value="UPF0489 PROTEIN C5ORF22"/>
    <property type="match status" value="1"/>
</dbReference>
<dbReference type="AlphaFoldDB" id="A0A7G3B2X9"/>
<dbReference type="EMBL" id="GITU01010074">
    <property type="protein sequence ID" value="MBC1178777.1"/>
    <property type="molecule type" value="Transcribed_RNA"/>
</dbReference>
<reference evidence="2" key="1">
    <citation type="journal article" date="2020" name="BMC">
        <title>Leishmania infection induces a limited differential gene expression in the sand fly midgut.</title>
        <authorList>
            <person name="Coutinho-Abreu I.V."/>
            <person name="Serafim T.D."/>
            <person name="Meneses C."/>
            <person name="Kamhawi S."/>
            <person name="Oliveira F."/>
            <person name="Valenzuela J.G."/>
        </authorList>
    </citation>
    <scope>NUCLEOTIDE SEQUENCE</scope>
    <source>
        <strain evidence="2">Jacobina</strain>
        <tissue evidence="2">Midgut</tissue>
    </source>
</reference>
<accession>A0A7G3B2X9</accession>
<evidence type="ECO:0008006" key="3">
    <source>
        <dbReference type="Google" id="ProtNLM"/>
    </source>
</evidence>
<dbReference type="PANTHER" id="PTHR13225">
    <property type="entry name" value="MISEXPRESSION SUPPRESSOR OF RAS 6"/>
    <property type="match status" value="1"/>
</dbReference>
<dbReference type="VEuPathDB" id="VectorBase:LLONM1_003154"/>
<name>A0A7G3B2X9_LUTLO</name>
<evidence type="ECO:0000256" key="1">
    <source>
        <dbReference type="ARBA" id="ARBA00007099"/>
    </source>
</evidence>
<dbReference type="InterPro" id="IPR024131">
    <property type="entry name" value="UPF0489"/>
</dbReference>
<comment type="similarity">
    <text evidence="1">Belongs to the UPF0489 family.</text>
</comment>
<sequence>MEKKPRTFERIPVFIVEDHNDVLEFIYRCLGSRHLPFEGNTLVHFDAHPDLTVPMKLPTEVVFDREKLLSSLSIENWIIPMCFAGHVGKIFWIRQEWAQQIPSGRHDFTIGASPCGHIRVDSKLEYFISEGSFLPKERLRDSRSIEFHVGTTQEILACDTRPQNFILDIDLDYFSTHNPFLKLHNEVKLHEKLRPIYSYKLDRKDLMGTVAKRLEQLDFLERIFTHLQEKRNLEGFEEKDHPLYEMIESLHRDIEDATESPIDWEIVHAAGCTLDSTPLPHHEATKDELSSSLEIFKEFLKKFPTPTIITMSRSSEDDYCPSNQVDAIEKAVLDILRDIYGNSLTDKPQFFYKDNKD</sequence>
<organism evidence="2">
    <name type="scientific">Lutzomyia longipalpis</name>
    <name type="common">Sand fly</name>
    <dbReference type="NCBI Taxonomy" id="7200"/>
    <lineage>
        <taxon>Eukaryota</taxon>
        <taxon>Metazoa</taxon>
        <taxon>Ecdysozoa</taxon>
        <taxon>Arthropoda</taxon>
        <taxon>Hexapoda</taxon>
        <taxon>Insecta</taxon>
        <taxon>Pterygota</taxon>
        <taxon>Neoptera</taxon>
        <taxon>Endopterygota</taxon>
        <taxon>Diptera</taxon>
        <taxon>Nematocera</taxon>
        <taxon>Psychodoidea</taxon>
        <taxon>Psychodidae</taxon>
        <taxon>Lutzomyia</taxon>
        <taxon>Lutzomyia</taxon>
    </lineage>
</organism>
<dbReference type="Pfam" id="PF12640">
    <property type="entry name" value="UPF0489"/>
    <property type="match status" value="1"/>
</dbReference>
<protein>
    <recommendedName>
        <fullName evidence="3">Misexpression suppressor of ras 6</fullName>
    </recommendedName>
</protein>
<proteinExistence type="inferred from homology"/>
<evidence type="ECO:0000313" key="2">
    <source>
        <dbReference type="EMBL" id="MBC1178777.1"/>
    </source>
</evidence>